<dbReference type="EMBL" id="JANBUY010000116">
    <property type="protein sequence ID" value="KAJ2863630.1"/>
    <property type="molecule type" value="Genomic_DNA"/>
</dbReference>
<evidence type="ECO:0000313" key="1">
    <source>
        <dbReference type="EMBL" id="KAJ2863630.1"/>
    </source>
</evidence>
<organism evidence="1 2">
    <name type="scientific">Coemansia aciculifera</name>
    <dbReference type="NCBI Taxonomy" id="417176"/>
    <lineage>
        <taxon>Eukaryota</taxon>
        <taxon>Fungi</taxon>
        <taxon>Fungi incertae sedis</taxon>
        <taxon>Zoopagomycota</taxon>
        <taxon>Kickxellomycotina</taxon>
        <taxon>Kickxellomycetes</taxon>
        <taxon>Kickxellales</taxon>
        <taxon>Kickxellaceae</taxon>
        <taxon>Coemansia</taxon>
    </lineage>
</organism>
<keyword evidence="2" id="KW-1185">Reference proteome</keyword>
<proteinExistence type="predicted"/>
<name>A0A9W8M5Q5_9FUNG</name>
<reference evidence="1" key="1">
    <citation type="submission" date="2022-07" db="EMBL/GenBank/DDBJ databases">
        <title>Phylogenomic reconstructions and comparative analyses of Kickxellomycotina fungi.</title>
        <authorList>
            <person name="Reynolds N.K."/>
            <person name="Stajich J.E."/>
            <person name="Barry K."/>
            <person name="Grigoriev I.V."/>
            <person name="Crous P."/>
            <person name="Smith M.E."/>
        </authorList>
    </citation>
    <scope>NUCLEOTIDE SEQUENCE</scope>
    <source>
        <strain evidence="1">RSA 476</strain>
    </source>
</reference>
<comment type="caution">
    <text evidence="1">The sequence shown here is derived from an EMBL/GenBank/DDBJ whole genome shotgun (WGS) entry which is preliminary data.</text>
</comment>
<accession>A0A9W8M5Q5</accession>
<gene>
    <name evidence="1" type="ORF">GGH94_003492</name>
</gene>
<sequence>MNSTTSSSRHTTHMTIPVAPRATTRVTAPQLQPATLVVVNKLTIPVAPRAARPTIASGVRAAACATTRATAPKRQPTSSAMLGKLTIPITPHASRPTAASTFRASARPAASSCTSVAIQEPTKAQHAVRAAACHVSRSAATVRLATHTTTKGAESLAIERALLMPLGRVLGCTVLTAGRNPQRNTSPTSSAASSVTTCVAPVAARPVTRATSDMVKELAISRDSKSPSELLEYALHKSSRWIPGRTALTAGRNTQRITSAATHARVPRVAPKQSAAALRAATERVTAGQAAAECATAERIAALHAAAESDTAKRVAAKRTYADRISDLRIMTERTATEHILAERAKAHPTIAEHVLVQRTTTERTTTERAVAMREFDQAGQHLMSLAEQANTLVAAHNRAVEDAFASGDLNKLSTIKPSAAQVDLALSRASRAYNKTSTAIVAIARLA</sequence>
<dbReference type="Proteomes" id="UP001140074">
    <property type="component" value="Unassembled WGS sequence"/>
</dbReference>
<evidence type="ECO:0000313" key="2">
    <source>
        <dbReference type="Proteomes" id="UP001140074"/>
    </source>
</evidence>
<protein>
    <submittedName>
        <fullName evidence="1">Uncharacterized protein</fullName>
    </submittedName>
</protein>
<dbReference type="AlphaFoldDB" id="A0A9W8M5Q5"/>